<protein>
    <submittedName>
        <fullName evidence="1">Uncharacterized protein</fullName>
    </submittedName>
</protein>
<accession>A0A0E9PF21</accession>
<dbReference type="EMBL" id="GBXM01106139">
    <property type="protein sequence ID" value="JAH02438.1"/>
    <property type="molecule type" value="Transcribed_RNA"/>
</dbReference>
<reference evidence="1" key="1">
    <citation type="submission" date="2014-11" db="EMBL/GenBank/DDBJ databases">
        <authorList>
            <person name="Amaro Gonzalez C."/>
        </authorList>
    </citation>
    <scope>NUCLEOTIDE SEQUENCE</scope>
</reference>
<sequence length="26" mass="2887">MTLFLSESKITRVCTESRGPCEGQLT</sequence>
<evidence type="ECO:0000313" key="1">
    <source>
        <dbReference type="EMBL" id="JAH02438.1"/>
    </source>
</evidence>
<proteinExistence type="predicted"/>
<organism evidence="1">
    <name type="scientific">Anguilla anguilla</name>
    <name type="common">European freshwater eel</name>
    <name type="synonym">Muraena anguilla</name>
    <dbReference type="NCBI Taxonomy" id="7936"/>
    <lineage>
        <taxon>Eukaryota</taxon>
        <taxon>Metazoa</taxon>
        <taxon>Chordata</taxon>
        <taxon>Craniata</taxon>
        <taxon>Vertebrata</taxon>
        <taxon>Euteleostomi</taxon>
        <taxon>Actinopterygii</taxon>
        <taxon>Neopterygii</taxon>
        <taxon>Teleostei</taxon>
        <taxon>Anguilliformes</taxon>
        <taxon>Anguillidae</taxon>
        <taxon>Anguilla</taxon>
    </lineage>
</organism>
<dbReference type="AlphaFoldDB" id="A0A0E9PF21"/>
<reference evidence="1" key="2">
    <citation type="journal article" date="2015" name="Fish Shellfish Immunol.">
        <title>Early steps in the European eel (Anguilla anguilla)-Vibrio vulnificus interaction in the gills: Role of the RtxA13 toxin.</title>
        <authorList>
            <person name="Callol A."/>
            <person name="Pajuelo D."/>
            <person name="Ebbesson L."/>
            <person name="Teles M."/>
            <person name="MacKenzie S."/>
            <person name="Amaro C."/>
        </authorList>
    </citation>
    <scope>NUCLEOTIDE SEQUENCE</scope>
</reference>
<name>A0A0E9PF21_ANGAN</name>